<evidence type="ECO:0008006" key="3">
    <source>
        <dbReference type="Google" id="ProtNLM"/>
    </source>
</evidence>
<dbReference type="EMBL" id="BMKL01000001">
    <property type="protein sequence ID" value="GGE03141.1"/>
    <property type="molecule type" value="Genomic_DNA"/>
</dbReference>
<dbReference type="Pfam" id="PF07394">
    <property type="entry name" value="DUF1501"/>
    <property type="match status" value="1"/>
</dbReference>
<dbReference type="InterPro" id="IPR006311">
    <property type="entry name" value="TAT_signal"/>
</dbReference>
<dbReference type="RefSeq" id="WP_188645289.1">
    <property type="nucleotide sequence ID" value="NZ_BMKL01000001.1"/>
</dbReference>
<dbReference type="PROSITE" id="PS51318">
    <property type="entry name" value="TAT"/>
    <property type="match status" value="1"/>
</dbReference>
<proteinExistence type="predicted"/>
<dbReference type="InterPro" id="IPR010869">
    <property type="entry name" value="DUF1501"/>
</dbReference>
<accession>A0ABQ1SDB3</accession>
<sequence>MALITPITRRNMLAASAAGTLYAVAGGPLLAANGAATGRKMVFVLLRGAADGLSMLAPVGDPDFAKTRGALAEEDGRHKLDSMFALHPKLTSIADRFAANEALLFHAVGLSNPSRSHFDAQNLLETGGPRPYSEKIGVLNRMLALPPGKVSALALSHEIPPSLAGPGAVASYDPAASAGFDEDYYSRIAGLLGRGDPSLGAMWERAVQTRTAGQEQDVSDQGLAQRLGTLASGFLKRPDGPDVVMIESTGWDTHSNQLGRLDRLTEQLSATLDALHAGLGEQWRSTLVTIVSEFGRTARTNGTAGSDHGTGSALYALGGNLPRSGIKADWPGLAPSQLFENRDLRTTLHTEAVLASLVAHHFVLDPALAIRTMYPGQNGLTQVSLT</sequence>
<dbReference type="PANTHER" id="PTHR43737">
    <property type="entry name" value="BLL7424 PROTEIN"/>
    <property type="match status" value="1"/>
</dbReference>
<dbReference type="PANTHER" id="PTHR43737:SF1">
    <property type="entry name" value="DUF1501 DOMAIN-CONTAINING PROTEIN"/>
    <property type="match status" value="1"/>
</dbReference>
<reference evidence="2" key="1">
    <citation type="journal article" date="2019" name="Int. J. Syst. Evol. Microbiol.">
        <title>The Global Catalogue of Microorganisms (GCM) 10K type strain sequencing project: providing services to taxonomists for standard genome sequencing and annotation.</title>
        <authorList>
            <consortium name="The Broad Institute Genomics Platform"/>
            <consortium name="The Broad Institute Genome Sequencing Center for Infectious Disease"/>
            <person name="Wu L."/>
            <person name="Ma J."/>
        </authorList>
    </citation>
    <scope>NUCLEOTIDE SEQUENCE [LARGE SCALE GENOMIC DNA]</scope>
    <source>
        <strain evidence="2">CGMCC 1.15959</strain>
    </source>
</reference>
<gene>
    <name evidence="1" type="ORF">GCM10011515_23460</name>
</gene>
<name>A0ABQ1SDB3_9SPHN</name>
<organism evidence="1 2">
    <name type="scientific">Tsuneonella deserti</name>
    <dbReference type="NCBI Taxonomy" id="2035528"/>
    <lineage>
        <taxon>Bacteria</taxon>
        <taxon>Pseudomonadati</taxon>
        <taxon>Pseudomonadota</taxon>
        <taxon>Alphaproteobacteria</taxon>
        <taxon>Sphingomonadales</taxon>
        <taxon>Erythrobacteraceae</taxon>
        <taxon>Tsuneonella</taxon>
    </lineage>
</organism>
<comment type="caution">
    <text evidence="1">The sequence shown here is derived from an EMBL/GenBank/DDBJ whole genome shotgun (WGS) entry which is preliminary data.</text>
</comment>
<evidence type="ECO:0000313" key="2">
    <source>
        <dbReference type="Proteomes" id="UP000619041"/>
    </source>
</evidence>
<protein>
    <recommendedName>
        <fullName evidence="3">DUF1501 domain-containing protein</fullName>
    </recommendedName>
</protein>
<dbReference type="Proteomes" id="UP000619041">
    <property type="component" value="Unassembled WGS sequence"/>
</dbReference>
<keyword evidence="2" id="KW-1185">Reference proteome</keyword>
<evidence type="ECO:0000313" key="1">
    <source>
        <dbReference type="EMBL" id="GGE03141.1"/>
    </source>
</evidence>